<keyword evidence="5" id="KW-0472">Membrane</keyword>
<dbReference type="GO" id="GO:0017004">
    <property type="term" value="P:cytochrome complex assembly"/>
    <property type="evidence" value="ECO:0007669"/>
    <property type="project" value="UniProtKB-KW"/>
</dbReference>
<feature type="transmembrane region" description="Helical" evidence="5">
    <location>
        <begin position="32"/>
        <end position="51"/>
    </location>
</feature>
<feature type="repeat" description="TPR" evidence="4">
    <location>
        <begin position="86"/>
        <end position="119"/>
    </location>
</feature>
<evidence type="ECO:0000256" key="2">
    <source>
        <dbReference type="ARBA" id="ARBA00022748"/>
    </source>
</evidence>
<evidence type="ECO:0000256" key="3">
    <source>
        <dbReference type="ARBA" id="ARBA00022803"/>
    </source>
</evidence>
<gene>
    <name evidence="7" type="ORF">APQ14_04095</name>
</gene>
<organism evidence="7 8">
    <name type="scientific">Vibrio toranzoniae</name>
    <dbReference type="NCBI Taxonomy" id="1194427"/>
    <lineage>
        <taxon>Bacteria</taxon>
        <taxon>Pseudomonadati</taxon>
        <taxon>Pseudomonadota</taxon>
        <taxon>Gammaproteobacteria</taxon>
        <taxon>Vibrionales</taxon>
        <taxon>Vibrionaceae</taxon>
        <taxon>Vibrio</taxon>
    </lineage>
</organism>
<dbReference type="Pfam" id="PF23914">
    <property type="entry name" value="TPR_CcmH_CycH"/>
    <property type="match status" value="1"/>
</dbReference>
<evidence type="ECO:0000256" key="5">
    <source>
        <dbReference type="SAM" id="Phobius"/>
    </source>
</evidence>
<dbReference type="PANTHER" id="PTHR47870:SF1">
    <property type="entry name" value="CYTOCHROME C-TYPE BIOGENESIS PROTEIN CCMH"/>
    <property type="match status" value="1"/>
</dbReference>
<dbReference type="Gene3D" id="1.25.40.10">
    <property type="entry name" value="Tetratricopeptide repeat domain"/>
    <property type="match status" value="1"/>
</dbReference>
<accession>A0A125P5L5</accession>
<keyword evidence="2" id="KW-0201">Cytochrome c-type biogenesis</keyword>
<dbReference type="InterPro" id="IPR051263">
    <property type="entry name" value="C-type_cytochrome_biogenesis"/>
</dbReference>
<keyword evidence="8" id="KW-1185">Reference proteome</keyword>
<dbReference type="SUPFAM" id="SSF48452">
    <property type="entry name" value="TPR-like"/>
    <property type="match status" value="1"/>
</dbReference>
<comment type="caution">
    <text evidence="7">The sequence shown here is derived from an EMBL/GenBank/DDBJ whole genome shotgun (WGS) entry which is preliminary data.</text>
</comment>
<sequence>MDIWLLVALLLMSLFFIAFVIAASKNGRHLKGNAMISLISVVLSVLVWFQLKQELPQFPLDDSDSYTATDFQDELQKSLKQDPNQSDLWFKLGGVYMQKGEFDAAFTCYDYAIRLDPQAPSGIYAAKATALYYLSSQVMSDEVNRLLNQSMQLDPNDRTALMLMATDHFISMRYQQAIDAWTQILDSNQKGIDRVSIIHSINQAKQMIR</sequence>
<proteinExistence type="predicted"/>
<dbReference type="OrthoDB" id="9776053at2"/>
<keyword evidence="1" id="KW-0677">Repeat</keyword>
<dbReference type="PROSITE" id="PS50005">
    <property type="entry name" value="TPR"/>
    <property type="match status" value="1"/>
</dbReference>
<dbReference type="RefSeq" id="WP_060467483.1">
    <property type="nucleotide sequence ID" value="NZ_AP025514.1"/>
</dbReference>
<dbReference type="InterPro" id="IPR056413">
    <property type="entry name" value="TPR_CcmH_CycH"/>
</dbReference>
<reference evidence="7 8" key="1">
    <citation type="submission" date="2015-11" db="EMBL/GenBank/DDBJ databases">
        <title>Draft WGS of Vibrio toranzoniae.</title>
        <authorList>
            <person name="Lasa A."/>
            <person name="Romalde J.L."/>
        </authorList>
    </citation>
    <scope>NUCLEOTIDE SEQUENCE [LARGE SCALE GENOMIC DNA]</scope>
    <source>
        <strain evidence="7 8">Vb 10.8</strain>
    </source>
</reference>
<protein>
    <recommendedName>
        <fullName evidence="6">Cytochrome c-type biogenesis protein H TPR domain-containing protein</fullName>
    </recommendedName>
</protein>
<dbReference type="PANTHER" id="PTHR47870">
    <property type="entry name" value="CYTOCHROME C-TYPE BIOGENESIS PROTEIN CCMH"/>
    <property type="match status" value="1"/>
</dbReference>
<feature type="domain" description="Cytochrome c-type biogenesis protein H TPR" evidence="6">
    <location>
        <begin position="71"/>
        <end position="186"/>
    </location>
</feature>
<evidence type="ECO:0000313" key="8">
    <source>
        <dbReference type="Proteomes" id="UP000057389"/>
    </source>
</evidence>
<keyword evidence="5" id="KW-0812">Transmembrane</keyword>
<dbReference type="InterPro" id="IPR011990">
    <property type="entry name" value="TPR-like_helical_dom_sf"/>
</dbReference>
<dbReference type="AlphaFoldDB" id="A0A125P5L5"/>
<evidence type="ECO:0000313" key="7">
    <source>
        <dbReference type="EMBL" id="KWU01654.1"/>
    </source>
</evidence>
<evidence type="ECO:0000259" key="6">
    <source>
        <dbReference type="Pfam" id="PF23914"/>
    </source>
</evidence>
<evidence type="ECO:0000256" key="1">
    <source>
        <dbReference type="ARBA" id="ARBA00022737"/>
    </source>
</evidence>
<evidence type="ECO:0000256" key="4">
    <source>
        <dbReference type="PROSITE-ProRule" id="PRU00339"/>
    </source>
</evidence>
<dbReference type="GeneID" id="300178141"/>
<keyword evidence="5" id="KW-1133">Transmembrane helix</keyword>
<dbReference type="PROSITE" id="PS50293">
    <property type="entry name" value="TPR_REGION"/>
    <property type="match status" value="1"/>
</dbReference>
<name>A0A125P5L5_9VIBR</name>
<dbReference type="SMART" id="SM00028">
    <property type="entry name" value="TPR"/>
    <property type="match status" value="2"/>
</dbReference>
<dbReference type="Proteomes" id="UP000057389">
    <property type="component" value="Unassembled WGS sequence"/>
</dbReference>
<dbReference type="InterPro" id="IPR019734">
    <property type="entry name" value="TPR_rpt"/>
</dbReference>
<keyword evidence="3 4" id="KW-0802">TPR repeat</keyword>
<dbReference type="EMBL" id="LMXU01000009">
    <property type="protein sequence ID" value="KWU01654.1"/>
    <property type="molecule type" value="Genomic_DNA"/>
</dbReference>